<organism evidence="2">
    <name type="scientific">metagenome</name>
    <dbReference type="NCBI Taxonomy" id="256318"/>
    <lineage>
        <taxon>unclassified sequences</taxon>
        <taxon>metagenomes</taxon>
    </lineage>
</organism>
<dbReference type="PROSITE" id="PS51318">
    <property type="entry name" value="TAT"/>
    <property type="match status" value="1"/>
</dbReference>
<dbReference type="NCBIfam" id="TIGR01409">
    <property type="entry name" value="TAT_signal_seq"/>
    <property type="match status" value="1"/>
</dbReference>
<dbReference type="InterPro" id="IPR006311">
    <property type="entry name" value="TAT_signal"/>
</dbReference>
<dbReference type="EMBL" id="CZKA01000061">
    <property type="protein sequence ID" value="CUR59611.1"/>
    <property type="molecule type" value="Genomic_DNA"/>
</dbReference>
<evidence type="ECO:0000256" key="1">
    <source>
        <dbReference type="SAM" id="MobiDB-lite"/>
    </source>
</evidence>
<protein>
    <submittedName>
        <fullName evidence="2">Uncharacterized protein</fullName>
    </submittedName>
</protein>
<sequence>MSETNRRKFLAVAGAGAAAGTVGLTGLGSPAAAAESGSTERKPGSAQETVVAYVKDHRSSKLRLMVGEREVIVHDADLVNRILNAAGGN</sequence>
<name>A0A2P2CCA8_9ZZZZ</name>
<feature type="region of interest" description="Disordered" evidence="1">
    <location>
        <begin position="28"/>
        <end position="47"/>
    </location>
</feature>
<gene>
    <name evidence="2" type="ORF">NOCA2640017</name>
</gene>
<proteinExistence type="predicted"/>
<reference evidence="2" key="1">
    <citation type="submission" date="2015-08" db="EMBL/GenBank/DDBJ databases">
        <authorList>
            <person name="Babu N.S."/>
            <person name="Beckwith C.J."/>
            <person name="Beseler K.G."/>
            <person name="Brison A."/>
            <person name="Carone J.V."/>
            <person name="Caskin T.P."/>
            <person name="Diamond M."/>
            <person name="Durham M.E."/>
            <person name="Foxe J.M."/>
            <person name="Go M."/>
            <person name="Henderson B.A."/>
            <person name="Jones I.B."/>
            <person name="McGettigan J.A."/>
            <person name="Micheletti S.J."/>
            <person name="Nasrallah M.E."/>
            <person name="Ortiz D."/>
            <person name="Piller C.R."/>
            <person name="Privatt S.R."/>
            <person name="Schneider S.L."/>
            <person name="Sharp S."/>
            <person name="Smith T.C."/>
            <person name="Stanton J.D."/>
            <person name="Ullery H.E."/>
            <person name="Wilson R.J."/>
            <person name="Serrano M.G."/>
            <person name="Buck G."/>
            <person name="Lee V."/>
            <person name="Wang Y."/>
            <person name="Carvalho R."/>
            <person name="Voegtly L."/>
            <person name="Shi R."/>
            <person name="Duckworth R."/>
            <person name="Johnson A."/>
            <person name="Loviza R."/>
            <person name="Walstead R."/>
            <person name="Shah Z."/>
            <person name="Kiflezghi M."/>
            <person name="Wade K."/>
            <person name="Ball S.L."/>
            <person name="Bradley K.W."/>
            <person name="Asai D.J."/>
            <person name="Bowman C.A."/>
            <person name="Russell D.A."/>
            <person name="Pope W.H."/>
            <person name="Jacobs-Sera D."/>
            <person name="Hendrix R.W."/>
            <person name="Hatfull G.F."/>
        </authorList>
    </citation>
    <scope>NUCLEOTIDE SEQUENCE</scope>
</reference>
<dbReference type="InterPro" id="IPR019546">
    <property type="entry name" value="TAT_signal_bac_arc"/>
</dbReference>
<accession>A0A2P2CCA8</accession>
<dbReference type="AlphaFoldDB" id="A0A2P2CCA8"/>
<evidence type="ECO:0000313" key="2">
    <source>
        <dbReference type="EMBL" id="CUR59611.1"/>
    </source>
</evidence>